<gene>
    <name evidence="3" type="ORF">GCM10009425_40030</name>
</gene>
<dbReference type="InterPro" id="IPR004356">
    <property type="entry name" value="Adhesin_operon_reg_prot"/>
</dbReference>
<evidence type="ECO:0000313" key="3">
    <source>
        <dbReference type="EMBL" id="GGM25233.1"/>
    </source>
</evidence>
<dbReference type="Pfam" id="PF03333">
    <property type="entry name" value="PapB"/>
    <property type="match status" value="1"/>
</dbReference>
<proteinExistence type="predicted"/>
<comment type="caution">
    <text evidence="3">The sequence shown here is derived from an EMBL/GenBank/DDBJ whole genome shotgun (WGS) entry which is preliminary data.</text>
</comment>
<keyword evidence="4" id="KW-1185">Reference proteome</keyword>
<dbReference type="InterPro" id="IPR053721">
    <property type="entry name" value="Fimbrial_Adhesin_Reg"/>
</dbReference>
<dbReference type="EMBL" id="BMNW01000011">
    <property type="protein sequence ID" value="GGM25233.1"/>
    <property type="molecule type" value="Genomic_DNA"/>
</dbReference>
<name>A0ABQ2H141_9PSED</name>
<reference evidence="4" key="1">
    <citation type="journal article" date="2019" name="Int. J. Syst. Evol. Microbiol.">
        <title>The Global Catalogue of Microorganisms (GCM) 10K type strain sequencing project: providing services to taxonomists for standard genome sequencing and annotation.</title>
        <authorList>
            <consortium name="The Broad Institute Genomics Platform"/>
            <consortium name="The Broad Institute Genome Sequencing Center for Infectious Disease"/>
            <person name="Wu L."/>
            <person name="Ma J."/>
        </authorList>
    </citation>
    <scope>NUCLEOTIDE SEQUENCE [LARGE SCALE GENOMIC DNA]</scope>
    <source>
        <strain evidence="4">JCM 13501</strain>
    </source>
</reference>
<protein>
    <recommendedName>
        <fullName evidence="5">Transcriptional regulator</fullName>
    </recommendedName>
</protein>
<evidence type="ECO:0000256" key="2">
    <source>
        <dbReference type="ARBA" id="ARBA00023163"/>
    </source>
</evidence>
<accession>A0ABQ2H141</accession>
<evidence type="ECO:0008006" key="5">
    <source>
        <dbReference type="Google" id="ProtNLM"/>
    </source>
</evidence>
<organism evidence="3 4">
    <name type="scientific">Pseudomonas asuensis</name>
    <dbReference type="NCBI Taxonomy" id="1825787"/>
    <lineage>
        <taxon>Bacteria</taxon>
        <taxon>Pseudomonadati</taxon>
        <taxon>Pseudomonadota</taxon>
        <taxon>Gammaproteobacteria</taxon>
        <taxon>Pseudomonadales</taxon>
        <taxon>Pseudomonadaceae</taxon>
        <taxon>Pseudomonas</taxon>
    </lineage>
</organism>
<keyword evidence="2" id="KW-0804">Transcription</keyword>
<keyword evidence="1" id="KW-0805">Transcription regulation</keyword>
<evidence type="ECO:0000313" key="4">
    <source>
        <dbReference type="Proteomes" id="UP000616499"/>
    </source>
</evidence>
<evidence type="ECO:0000256" key="1">
    <source>
        <dbReference type="ARBA" id="ARBA00023015"/>
    </source>
</evidence>
<sequence length="91" mass="9982">MGKRFGRGLSVSEKNKLVPGEVDPAHLSGLLRFTGIHGEAVVAALRGHLVEGRKQADVCREFNVKPPLLSRKVADLNEVSDIAKEVSIFYR</sequence>
<dbReference type="Gene3D" id="1.10.10.2690">
    <property type="match status" value="1"/>
</dbReference>
<dbReference type="Proteomes" id="UP000616499">
    <property type="component" value="Unassembled WGS sequence"/>
</dbReference>